<dbReference type="PANTHER" id="PTHR11455">
    <property type="entry name" value="CRYPTOCHROME"/>
    <property type="match status" value="1"/>
</dbReference>
<name>A0A1S3KCP2_LINAN</name>
<dbReference type="STRING" id="7574.A0A1S3KCP2"/>
<keyword evidence="3" id="KW-0547">Nucleotide-binding</keyword>
<feature type="site" description="Electron transfer via tryptophanyl radical" evidence="6">
    <location>
        <position position="510"/>
    </location>
</feature>
<keyword evidence="10" id="KW-1185">Reference proteome</keyword>
<dbReference type="RefSeq" id="XP_013420209.1">
    <property type="nucleotide sequence ID" value="XM_013564755.1"/>
</dbReference>
<dbReference type="GO" id="GO:0005634">
    <property type="term" value="C:nucleus"/>
    <property type="evidence" value="ECO:0007669"/>
    <property type="project" value="TreeGrafter"/>
</dbReference>
<dbReference type="PANTHER" id="PTHR11455:SF9">
    <property type="entry name" value="CRYPTOCHROME CIRCADIAN CLOCK 5 ISOFORM X1"/>
    <property type="match status" value="1"/>
</dbReference>
<feature type="compositionally biased region" description="Basic and acidic residues" evidence="7">
    <location>
        <begin position="54"/>
        <end position="69"/>
    </location>
</feature>
<feature type="binding site" evidence="5">
    <location>
        <begin position="523"/>
        <end position="525"/>
    </location>
    <ligand>
        <name>FAD</name>
        <dbReference type="ChEBI" id="CHEBI:57692"/>
    </ligand>
</feature>
<protein>
    <submittedName>
        <fullName evidence="11">Cryptochrome-1 isoform X1</fullName>
    </submittedName>
</protein>
<evidence type="ECO:0000256" key="8">
    <source>
        <dbReference type="SAM" id="SignalP"/>
    </source>
</evidence>
<gene>
    <name evidence="11" type="primary">LOC106180690</name>
</gene>
<evidence type="ECO:0000256" key="7">
    <source>
        <dbReference type="SAM" id="MobiDB-lite"/>
    </source>
</evidence>
<comment type="similarity">
    <text evidence="1">Belongs to the DNA photolyase class-1 family.</text>
</comment>
<keyword evidence="8" id="KW-0732">Signal</keyword>
<feature type="binding site" evidence="5">
    <location>
        <begin position="384"/>
        <end position="388"/>
    </location>
    <ligand>
        <name>FAD</name>
        <dbReference type="ChEBI" id="CHEBI:57692"/>
    </ligand>
</feature>
<dbReference type="KEGG" id="lak:106180690"/>
<evidence type="ECO:0000256" key="5">
    <source>
        <dbReference type="PIRSR" id="PIRSR602081-1"/>
    </source>
</evidence>
<dbReference type="InterPro" id="IPR036155">
    <property type="entry name" value="Crypto/Photolyase_N_sf"/>
</dbReference>
<dbReference type="AlphaFoldDB" id="A0A1S3KCP2"/>
<dbReference type="GO" id="GO:0005737">
    <property type="term" value="C:cytoplasm"/>
    <property type="evidence" value="ECO:0007669"/>
    <property type="project" value="TreeGrafter"/>
</dbReference>
<proteinExistence type="inferred from homology"/>
<dbReference type="SUPFAM" id="SSF52425">
    <property type="entry name" value="Cryptochrome/photolyase, N-terminal domain"/>
    <property type="match status" value="1"/>
</dbReference>
<feature type="site" description="Electron transfer via tryptophanyl radical" evidence="6">
    <location>
        <position position="533"/>
    </location>
</feature>
<evidence type="ECO:0000256" key="2">
    <source>
        <dbReference type="ARBA" id="ARBA00022630"/>
    </source>
</evidence>
<feature type="domain" description="Photolyase/cryptochrome alpha/beta" evidence="9">
    <location>
        <begin position="138"/>
        <end position="268"/>
    </location>
</feature>
<dbReference type="GO" id="GO:0003904">
    <property type="term" value="F:deoxyribodipyrimidine photo-lyase activity"/>
    <property type="evidence" value="ECO:0007669"/>
    <property type="project" value="TreeGrafter"/>
</dbReference>
<dbReference type="GeneID" id="106180690"/>
<dbReference type="GO" id="GO:0003677">
    <property type="term" value="F:DNA binding"/>
    <property type="evidence" value="ECO:0007669"/>
    <property type="project" value="TreeGrafter"/>
</dbReference>
<feature type="site" description="Electron transfer via tryptophanyl radical" evidence="6">
    <location>
        <position position="456"/>
    </location>
</feature>
<evidence type="ECO:0000256" key="3">
    <source>
        <dbReference type="ARBA" id="ARBA00022741"/>
    </source>
</evidence>
<feature type="signal peptide" evidence="8">
    <location>
        <begin position="1"/>
        <end position="24"/>
    </location>
</feature>
<dbReference type="Gene3D" id="1.10.579.10">
    <property type="entry name" value="DNA Cyclobutane Dipyrimidine Photolyase, subunit A, domain 3"/>
    <property type="match status" value="1"/>
</dbReference>
<dbReference type="Pfam" id="PF03441">
    <property type="entry name" value="FAD_binding_7"/>
    <property type="match status" value="1"/>
</dbReference>
<organism evidence="10 11">
    <name type="scientific">Lingula anatina</name>
    <name type="common">Brachiopod</name>
    <name type="synonym">Lingula unguis</name>
    <dbReference type="NCBI Taxonomy" id="7574"/>
    <lineage>
        <taxon>Eukaryota</taxon>
        <taxon>Metazoa</taxon>
        <taxon>Spiralia</taxon>
        <taxon>Lophotrochozoa</taxon>
        <taxon>Brachiopoda</taxon>
        <taxon>Linguliformea</taxon>
        <taxon>Lingulata</taxon>
        <taxon>Lingulida</taxon>
        <taxon>Linguloidea</taxon>
        <taxon>Lingulidae</taxon>
        <taxon>Lingula</taxon>
    </lineage>
</organism>
<dbReference type="InterPro" id="IPR014729">
    <property type="entry name" value="Rossmann-like_a/b/a_fold"/>
</dbReference>
<dbReference type="Gene3D" id="3.40.50.620">
    <property type="entry name" value="HUPs"/>
    <property type="match status" value="1"/>
</dbReference>
<dbReference type="GO" id="GO:0043153">
    <property type="term" value="P:entrainment of circadian clock by photoperiod"/>
    <property type="evidence" value="ECO:0007669"/>
    <property type="project" value="TreeGrafter"/>
</dbReference>
<evidence type="ECO:0000313" key="10">
    <source>
        <dbReference type="Proteomes" id="UP000085678"/>
    </source>
</evidence>
<feature type="binding site" evidence="5">
    <location>
        <begin position="425"/>
        <end position="432"/>
    </location>
    <ligand>
        <name>FAD</name>
        <dbReference type="ChEBI" id="CHEBI:57692"/>
    </ligand>
</feature>
<dbReference type="InParanoid" id="A0A1S3KCP2"/>
<dbReference type="OrthoDB" id="435881at2759"/>
<reference evidence="11" key="1">
    <citation type="submission" date="2025-08" db="UniProtKB">
        <authorList>
            <consortium name="RefSeq"/>
        </authorList>
    </citation>
    <scope>IDENTIFICATION</scope>
    <source>
        <tissue evidence="11">Gonads</tissue>
    </source>
</reference>
<evidence type="ECO:0000256" key="1">
    <source>
        <dbReference type="ARBA" id="ARBA00005862"/>
    </source>
</evidence>
<evidence type="ECO:0000259" key="9">
    <source>
        <dbReference type="PROSITE" id="PS51645"/>
    </source>
</evidence>
<evidence type="ECO:0000256" key="6">
    <source>
        <dbReference type="PIRSR" id="PIRSR602081-2"/>
    </source>
</evidence>
<dbReference type="GO" id="GO:0071949">
    <property type="term" value="F:FAD binding"/>
    <property type="evidence" value="ECO:0007669"/>
    <property type="project" value="TreeGrafter"/>
</dbReference>
<dbReference type="InterPro" id="IPR005101">
    <property type="entry name" value="Cryptochr/Photolyase_FAD-bd"/>
</dbReference>
<dbReference type="Gene3D" id="1.25.40.80">
    <property type="match status" value="1"/>
</dbReference>
<accession>A0A1S3KCP2</accession>
<dbReference type="InterPro" id="IPR002081">
    <property type="entry name" value="Cryptochrome/DNA_photolyase_1"/>
</dbReference>
<evidence type="ECO:0000313" key="11">
    <source>
        <dbReference type="RefSeq" id="XP_013420209.1"/>
    </source>
</evidence>
<dbReference type="GO" id="GO:0032922">
    <property type="term" value="P:circadian regulation of gene expression"/>
    <property type="evidence" value="ECO:0007669"/>
    <property type="project" value="TreeGrafter"/>
</dbReference>
<evidence type="ECO:0000256" key="4">
    <source>
        <dbReference type="ARBA" id="ARBA00022827"/>
    </source>
</evidence>
<comment type="cofactor">
    <cofactor evidence="5">
        <name>FAD</name>
        <dbReference type="ChEBI" id="CHEBI:57692"/>
    </cofactor>
    <text evidence="5">Binds 1 FAD per subunit.</text>
</comment>
<feature type="region of interest" description="Disordered" evidence="7">
    <location>
        <begin position="628"/>
        <end position="670"/>
    </location>
</feature>
<feature type="chain" id="PRO_5010320865" evidence="8">
    <location>
        <begin position="25"/>
        <end position="670"/>
    </location>
</feature>
<sequence>MARTLVLTLTVLVLVALETTPCSSTPSSTFSQTIKMFWKFLWGEIEAPPAPATEGDKRNANGAEKVEKQDKDPGLIDILSLEDLSDADITTDDQLADDDVFYMPNYRRKEDVNKVAVSHLQTLSWSRDDYNMSSSRTHKTLHWFRKGLRLHDNPALLAACTKDCAEFRPIFILDPWFVKNARVGVNRWRFLLQALKDLDDSLKKLNSRLFVLKGKPHEVFPKIFKEWGITRLTFEVDTEPYARVRDAEIIKLAKEHNVEVIQKISHTLYDTEKVIARNGGSAPLTYQRFQTVLSQLGAPPRTAETLTSEHLKGCITPVTADHDQEYGVPTLKDLKVDTADMGEVVFPGGETEALKRMERYLKKSNWICNFEKPKTEPNSLEPSTTVLSPYLKFGCLSARLFWHRLQEIYKQCKKHSQPPVSLHGQLLWREFFYTAGLGVANFDRMEGNPVCRQIPWENKPEYIEAWTHARTGYPFIDAIMTQLRQEGWIHHLARHAVACFLTRGDLWVSWEEGQKVFEELLLDADWSLNAGNWQWLSASAFFHQYFRVYSPIAFGKKTDPQGEYIKKYLPMLKKFPKEYIYEPWKAPRAMQEKAGCIIGKDYPKPIVDHGEISKVNIKKMAAAYALNKDQNATEKGTPKKRKSEADANEKSKSKKPKKGSSEKITNFLKK</sequence>
<dbReference type="InterPro" id="IPR036134">
    <property type="entry name" value="Crypto/Photolyase_FAD-like_sf"/>
</dbReference>
<dbReference type="SUPFAM" id="SSF48173">
    <property type="entry name" value="Cryptochrome/photolyase FAD-binding domain"/>
    <property type="match status" value="1"/>
</dbReference>
<feature type="region of interest" description="Disordered" evidence="7">
    <location>
        <begin position="49"/>
        <end position="69"/>
    </location>
</feature>
<dbReference type="PROSITE" id="PS51645">
    <property type="entry name" value="PHR_CRY_ALPHA_BETA"/>
    <property type="match status" value="1"/>
</dbReference>
<dbReference type="FunCoup" id="A0A1S3KCP2">
    <property type="interactions" value="1175"/>
</dbReference>
<keyword evidence="4 5" id="KW-0274">FAD</keyword>
<dbReference type="Pfam" id="PF00875">
    <property type="entry name" value="DNA_photolyase"/>
    <property type="match status" value="1"/>
</dbReference>
<dbReference type="Proteomes" id="UP000085678">
    <property type="component" value="Unplaced"/>
</dbReference>
<dbReference type="InterPro" id="IPR006050">
    <property type="entry name" value="DNA_photolyase_N"/>
</dbReference>
<dbReference type="FunFam" id="1.10.579.10:FF:000004">
    <property type="entry name" value="Cryptochrome-1"/>
    <property type="match status" value="1"/>
</dbReference>
<keyword evidence="2 5" id="KW-0285">Flavoprotein</keyword>